<accession>A0A510V3D8</accession>
<protein>
    <submittedName>
        <fullName evidence="3">Uncharacterized protein</fullName>
    </submittedName>
</protein>
<evidence type="ECO:0000256" key="2">
    <source>
        <dbReference type="SAM" id="Phobius"/>
    </source>
</evidence>
<feature type="region of interest" description="Disordered" evidence="1">
    <location>
        <begin position="113"/>
        <end position="133"/>
    </location>
</feature>
<organism evidence="3 4">
    <name type="scientific">Cellulomonas xylanilytica</name>
    <dbReference type="NCBI Taxonomy" id="233583"/>
    <lineage>
        <taxon>Bacteria</taxon>
        <taxon>Bacillati</taxon>
        <taxon>Actinomycetota</taxon>
        <taxon>Actinomycetes</taxon>
        <taxon>Micrococcales</taxon>
        <taxon>Cellulomonadaceae</taxon>
        <taxon>Cellulomonas</taxon>
    </lineage>
</organism>
<dbReference type="RefSeq" id="WP_146925164.1">
    <property type="nucleotide sequence ID" value="NZ_BJUB01000001.1"/>
</dbReference>
<keyword evidence="2" id="KW-0472">Membrane</keyword>
<dbReference type="EMBL" id="BJUB01000001">
    <property type="protein sequence ID" value="GEK19635.1"/>
    <property type="molecule type" value="Genomic_DNA"/>
</dbReference>
<sequence length="229" mass="26173">MNRVVHVAVEDSFWDVATAIGTVLAVLVAVWLGASAQRSVARDRHERERHDLWKQAHRVWVWAERVGELVDTAATAAGGPLLPKQPMYRIVFHNASNKPIYGARVEYHMYERTPEGAPNQPPPGEGESRDLGLIPPRTRRHVDIPINRALWIEPYEQANGDLNATFADAEHNSWKIAGNQPLELMRTRVEMIAQRKLIERRIPKKPDGGPGEWCVWAWRRYNVWRMGQG</sequence>
<reference evidence="3 4" key="1">
    <citation type="submission" date="2019-07" db="EMBL/GenBank/DDBJ databases">
        <title>Whole genome shotgun sequence of Cellulomonas xylanilytica NBRC 101102.</title>
        <authorList>
            <person name="Hosoyama A."/>
            <person name="Uohara A."/>
            <person name="Ohji S."/>
            <person name="Ichikawa N."/>
        </authorList>
    </citation>
    <scope>NUCLEOTIDE SEQUENCE [LARGE SCALE GENOMIC DNA]</scope>
    <source>
        <strain evidence="3 4">NBRC 101102</strain>
    </source>
</reference>
<dbReference type="Proteomes" id="UP000321118">
    <property type="component" value="Unassembled WGS sequence"/>
</dbReference>
<feature type="transmembrane region" description="Helical" evidence="2">
    <location>
        <begin position="12"/>
        <end position="34"/>
    </location>
</feature>
<name>A0A510V3D8_9CELL</name>
<keyword evidence="2" id="KW-0812">Transmembrane</keyword>
<evidence type="ECO:0000256" key="1">
    <source>
        <dbReference type="SAM" id="MobiDB-lite"/>
    </source>
</evidence>
<gene>
    <name evidence="3" type="ORF">CXY01_01550</name>
</gene>
<evidence type="ECO:0000313" key="3">
    <source>
        <dbReference type="EMBL" id="GEK19635.1"/>
    </source>
</evidence>
<proteinExistence type="predicted"/>
<evidence type="ECO:0000313" key="4">
    <source>
        <dbReference type="Proteomes" id="UP000321118"/>
    </source>
</evidence>
<keyword evidence="2" id="KW-1133">Transmembrane helix</keyword>
<dbReference type="AlphaFoldDB" id="A0A510V3D8"/>
<comment type="caution">
    <text evidence="3">The sequence shown here is derived from an EMBL/GenBank/DDBJ whole genome shotgun (WGS) entry which is preliminary data.</text>
</comment>
<keyword evidence="4" id="KW-1185">Reference proteome</keyword>